<keyword evidence="2" id="KW-1133">Transmembrane helix</keyword>
<evidence type="ECO:0000256" key="1">
    <source>
        <dbReference type="SAM" id="MobiDB-lite"/>
    </source>
</evidence>
<dbReference type="AlphaFoldDB" id="A0ABD2KBS0"/>
<feature type="transmembrane region" description="Helical" evidence="2">
    <location>
        <begin position="234"/>
        <end position="257"/>
    </location>
</feature>
<proteinExistence type="predicted"/>
<feature type="region of interest" description="Disordered" evidence="1">
    <location>
        <begin position="203"/>
        <end position="224"/>
    </location>
</feature>
<dbReference type="Proteomes" id="UP001620645">
    <property type="component" value="Unassembled WGS sequence"/>
</dbReference>
<keyword evidence="2" id="KW-0812">Transmembrane</keyword>
<reference evidence="3 4" key="1">
    <citation type="submission" date="2024-10" db="EMBL/GenBank/DDBJ databases">
        <authorList>
            <person name="Kim D."/>
        </authorList>
    </citation>
    <scope>NUCLEOTIDE SEQUENCE [LARGE SCALE GENOMIC DNA]</scope>
    <source>
        <strain evidence="3">Taebaek</strain>
    </source>
</reference>
<name>A0ABD2KBS0_HETSC</name>
<keyword evidence="4" id="KW-1185">Reference proteome</keyword>
<evidence type="ECO:0000256" key="2">
    <source>
        <dbReference type="SAM" id="Phobius"/>
    </source>
</evidence>
<dbReference type="EMBL" id="JBICCN010000031">
    <property type="protein sequence ID" value="KAL3100367.1"/>
    <property type="molecule type" value="Genomic_DNA"/>
</dbReference>
<sequence>MIAVIRNFAIRKVCPPPMREIRPKHCHQRHHRMPSPPSRCCAIILLILCHNLPLILPILFLEDDSSASGSTRLRHEDSADGQGRLDQHCLEQESALPKGKGCARDWRQWSEVCICEENLCNTWAFLRAQMDTPISAGPIFGHHSHRTGAAPLPPLHAQRSTAVGAAGALATDHSAQQQRLPSHYDRDGANANANHALLARRDMANDDDDGNNDPMGFGQAEADQTARHRRGPALILLLVVLPLVVGAFTVLLVFLNYHCNML</sequence>
<accession>A0ABD2KBS0</accession>
<gene>
    <name evidence="3" type="ORF">niasHS_001670</name>
</gene>
<evidence type="ECO:0000313" key="4">
    <source>
        <dbReference type="Proteomes" id="UP001620645"/>
    </source>
</evidence>
<keyword evidence="2" id="KW-0472">Membrane</keyword>
<protein>
    <submittedName>
        <fullName evidence="3">Uncharacterized protein</fullName>
    </submittedName>
</protein>
<comment type="caution">
    <text evidence="3">The sequence shown here is derived from an EMBL/GenBank/DDBJ whole genome shotgun (WGS) entry which is preliminary data.</text>
</comment>
<organism evidence="3 4">
    <name type="scientific">Heterodera schachtii</name>
    <name type="common">Sugarbeet cyst nematode worm</name>
    <name type="synonym">Tylenchus schachtii</name>
    <dbReference type="NCBI Taxonomy" id="97005"/>
    <lineage>
        <taxon>Eukaryota</taxon>
        <taxon>Metazoa</taxon>
        <taxon>Ecdysozoa</taxon>
        <taxon>Nematoda</taxon>
        <taxon>Chromadorea</taxon>
        <taxon>Rhabditida</taxon>
        <taxon>Tylenchina</taxon>
        <taxon>Tylenchomorpha</taxon>
        <taxon>Tylenchoidea</taxon>
        <taxon>Heteroderidae</taxon>
        <taxon>Heteroderinae</taxon>
        <taxon>Heterodera</taxon>
    </lineage>
</organism>
<evidence type="ECO:0000313" key="3">
    <source>
        <dbReference type="EMBL" id="KAL3100367.1"/>
    </source>
</evidence>